<keyword evidence="6" id="KW-1185">Reference proteome</keyword>
<evidence type="ECO:0000313" key="6">
    <source>
        <dbReference type="Proteomes" id="UP000095283"/>
    </source>
</evidence>
<reference evidence="7" key="1">
    <citation type="submission" date="2016-11" db="UniProtKB">
        <authorList>
            <consortium name="WormBaseParasite"/>
        </authorList>
    </citation>
    <scope>IDENTIFICATION</scope>
</reference>
<keyword evidence="4" id="KW-0812">Transmembrane</keyword>
<evidence type="ECO:0000256" key="4">
    <source>
        <dbReference type="SAM" id="Phobius"/>
    </source>
</evidence>
<dbReference type="GO" id="GO:0003677">
    <property type="term" value="F:DNA binding"/>
    <property type="evidence" value="ECO:0007669"/>
    <property type="project" value="InterPro"/>
</dbReference>
<feature type="transmembrane region" description="Helical" evidence="4">
    <location>
        <begin position="188"/>
        <end position="207"/>
    </location>
</feature>
<dbReference type="PANTHER" id="PTHR23430">
    <property type="entry name" value="HISTONE H2A"/>
    <property type="match status" value="1"/>
</dbReference>
<evidence type="ECO:0000313" key="7">
    <source>
        <dbReference type="WBParaSite" id="Hba_00800"/>
    </source>
</evidence>
<feature type="transmembrane region" description="Helical" evidence="4">
    <location>
        <begin position="125"/>
        <end position="146"/>
    </location>
</feature>
<dbReference type="InterPro" id="IPR009072">
    <property type="entry name" value="Histone-fold"/>
</dbReference>
<dbReference type="SUPFAM" id="SSF47113">
    <property type="entry name" value="Histone-fold"/>
    <property type="match status" value="1"/>
</dbReference>
<keyword evidence="3" id="KW-0544">Nucleosome core</keyword>
<keyword evidence="4" id="KW-0472">Membrane</keyword>
<proteinExistence type="predicted"/>
<dbReference type="Pfam" id="PF16211">
    <property type="entry name" value="Histone_H2A_C"/>
    <property type="match status" value="1"/>
</dbReference>
<evidence type="ECO:0000259" key="5">
    <source>
        <dbReference type="Pfam" id="PF16211"/>
    </source>
</evidence>
<dbReference type="AlphaFoldDB" id="A0A1I7W829"/>
<sequence length="369" mass="42704">MRNFTLIPNPSLNSRYFHFEVSYAHDNKKTRINPRHLQLAVRNDEELNKLLSGVTIAQGRVLPNIQAVLLLKKTSVLLCGDLISIDNKTSTNHIYIYMPFCSFGSIKIDTGYLFSICCKLYCSCVIPIMFIFAYLYMIKIIIIYVASRRHRSPMIVLSLLYLCNPNKPTNSKFLLIKLTMHHNSFWKYFLNVIARLILDIICLVYIIKFRKFMDSLTFAFLTFFPFSLRTYVLIWYFYLVIVFLACKKSILFCLFAKLVIIILHKILSEDLHLTTDDEGSLTVIQGFATQLMCALNTCSPNVSSSLFILLSSFSVSIKKLHFIIRLISLTVLMVFLRIKKNVILIAIFISSKLKLSEKVIVDICFRRET</sequence>
<evidence type="ECO:0000256" key="1">
    <source>
        <dbReference type="ARBA" id="ARBA00004286"/>
    </source>
</evidence>
<evidence type="ECO:0000256" key="2">
    <source>
        <dbReference type="ARBA" id="ARBA00022454"/>
    </source>
</evidence>
<evidence type="ECO:0000256" key="3">
    <source>
        <dbReference type="ARBA" id="ARBA00023269"/>
    </source>
</evidence>
<dbReference type="GO" id="GO:0046982">
    <property type="term" value="F:protein heterodimerization activity"/>
    <property type="evidence" value="ECO:0007669"/>
    <property type="project" value="InterPro"/>
</dbReference>
<comment type="subcellular location">
    <subcellularLocation>
        <location evidence="1">Chromosome</location>
    </subcellularLocation>
</comment>
<organism evidence="6 7">
    <name type="scientific">Heterorhabditis bacteriophora</name>
    <name type="common">Entomopathogenic nematode worm</name>
    <dbReference type="NCBI Taxonomy" id="37862"/>
    <lineage>
        <taxon>Eukaryota</taxon>
        <taxon>Metazoa</taxon>
        <taxon>Ecdysozoa</taxon>
        <taxon>Nematoda</taxon>
        <taxon>Chromadorea</taxon>
        <taxon>Rhabditida</taxon>
        <taxon>Rhabditina</taxon>
        <taxon>Rhabditomorpha</taxon>
        <taxon>Strongyloidea</taxon>
        <taxon>Heterorhabditidae</taxon>
        <taxon>Heterorhabditis</taxon>
    </lineage>
</organism>
<feature type="transmembrane region" description="Helical" evidence="4">
    <location>
        <begin position="219"/>
        <end position="243"/>
    </location>
</feature>
<feature type="transmembrane region" description="Helical" evidence="4">
    <location>
        <begin position="250"/>
        <end position="267"/>
    </location>
</feature>
<dbReference type="Proteomes" id="UP000095283">
    <property type="component" value="Unplaced"/>
</dbReference>
<accession>A0A1I7W829</accession>
<keyword evidence="4" id="KW-1133">Transmembrane helix</keyword>
<dbReference type="SMART" id="SM00414">
    <property type="entry name" value="H2A"/>
    <property type="match status" value="1"/>
</dbReference>
<dbReference type="GO" id="GO:0000786">
    <property type="term" value="C:nucleosome"/>
    <property type="evidence" value="ECO:0007669"/>
    <property type="project" value="UniProtKB-KW"/>
</dbReference>
<dbReference type="InterPro" id="IPR032454">
    <property type="entry name" value="Histone_H2A_C"/>
</dbReference>
<keyword evidence="2" id="KW-0158">Chromosome</keyword>
<feature type="domain" description="Histone H2A C-terminal" evidence="5">
    <location>
        <begin position="45"/>
        <end position="75"/>
    </location>
</feature>
<protein>
    <submittedName>
        <fullName evidence="7">Histone_H2A_C domain-containing protein</fullName>
    </submittedName>
</protein>
<dbReference type="WBParaSite" id="Hba_00800">
    <property type="protein sequence ID" value="Hba_00800"/>
    <property type="gene ID" value="Hba_00800"/>
</dbReference>
<dbReference type="InterPro" id="IPR002119">
    <property type="entry name" value="Histone_H2A"/>
</dbReference>
<name>A0A1I7W829_HETBA</name>
<dbReference type="GO" id="GO:0030527">
    <property type="term" value="F:structural constituent of chromatin"/>
    <property type="evidence" value="ECO:0007669"/>
    <property type="project" value="InterPro"/>
</dbReference>
<keyword evidence="3" id="KW-0238">DNA-binding</keyword>
<dbReference type="Gene3D" id="1.10.20.10">
    <property type="entry name" value="Histone, subunit A"/>
    <property type="match status" value="1"/>
</dbReference>
<dbReference type="PRINTS" id="PR00620">
    <property type="entry name" value="HISTONEH2A"/>
</dbReference>
<feature type="transmembrane region" description="Helical" evidence="4">
    <location>
        <begin position="322"/>
        <end position="349"/>
    </location>
</feature>